<reference evidence="3" key="1">
    <citation type="submission" date="2018-02" db="EMBL/GenBank/DDBJ databases">
        <title>Genome sequencing of Solimonas sp. HR-BB.</title>
        <authorList>
            <person name="Lee Y."/>
            <person name="Jeon C.O."/>
        </authorList>
    </citation>
    <scope>NUCLEOTIDE SEQUENCE [LARGE SCALE GENOMIC DNA]</scope>
    <source>
        <strain evidence="3">HR-U</strain>
    </source>
</reference>
<feature type="transmembrane region" description="Helical" evidence="1">
    <location>
        <begin position="446"/>
        <end position="463"/>
    </location>
</feature>
<name>A0A2S7IL27_9BACT</name>
<dbReference type="AlphaFoldDB" id="A0A2S7IL27"/>
<feature type="transmembrane region" description="Helical" evidence="1">
    <location>
        <begin position="421"/>
        <end position="440"/>
    </location>
</feature>
<evidence type="ECO:0000313" key="2">
    <source>
        <dbReference type="EMBL" id="PQA58349.1"/>
    </source>
</evidence>
<feature type="transmembrane region" description="Helical" evidence="1">
    <location>
        <begin position="40"/>
        <end position="59"/>
    </location>
</feature>
<keyword evidence="1" id="KW-0812">Transmembrane</keyword>
<feature type="transmembrane region" description="Helical" evidence="1">
    <location>
        <begin position="254"/>
        <end position="273"/>
    </location>
</feature>
<feature type="transmembrane region" description="Helical" evidence="1">
    <location>
        <begin position="138"/>
        <end position="156"/>
    </location>
</feature>
<feature type="transmembrane region" description="Helical" evidence="1">
    <location>
        <begin position="189"/>
        <end position="207"/>
    </location>
</feature>
<sequence length="697" mass="80110">MYTASRLALIQTLLIHAVLVLVYSETCSAFNQLNTLTATVYWIVISGVWMGLGIRRMTFTDRNLYRQFTQIFTFRTFPTVYKLIFWITILFFIAPLGLLAVYSTPNNYDSNSYHITRILIWLLNQNLDHFPTTHVQQLYHNVFAEYLILQVFLLTGTDQLINVIQFGAMLGSLSVVSLVGKRLGMDYKGQFLIGILLFTLPIGIFESTTTQSDYVACFLFLCFVYGGLQLIHAYTYKNGLLCCVALALGGFTKYPIFFFACPFALYFGLTFLIRQGFRPTAQLLILAVVCMILTFTPFFTRNYSLFHHVLSPPEGSAFFAEKIPCDRHSVAYTISNVVKNAGLHVALPYNHYNIFMDSVIQWIHKKIGVSVNEPAISLNAYATTFSVHEDMVPNTLHFILLLINVIFLFSQRGSKEVKMLVILSVIGMMIFCTLLKFQSWSTRTHMPFFAVGTIVIGFVYQKILKLRQSVFIVFLLLSCIPFVYGNSNKMLIPTRYFSKKIVAHIPKTVNVSSLKMKHQLEPSLGPYYDFNSTLVKYSYPIKDVYPYSERVKIFSMLDDAGYFDLEKDENVFCMDRTKAYFMNHMHEYEPFRQVLSAIGSDVKNVGFFFREGVGFYHFWASVVHQNHPKVHFNYIYYPAGFSSLPNAKRPFAYNYILTDNLELVKQHIPASRIASIHSSSRYHVIQLKTVSTETYTY</sequence>
<feature type="transmembrane region" description="Helical" evidence="1">
    <location>
        <begin position="163"/>
        <end position="183"/>
    </location>
</feature>
<evidence type="ECO:0000313" key="3">
    <source>
        <dbReference type="Proteomes" id="UP000239590"/>
    </source>
</evidence>
<accession>A0A2S7IL27</accession>
<proteinExistence type="predicted"/>
<comment type="caution">
    <text evidence="2">The sequence shown here is derived from an EMBL/GenBank/DDBJ whole genome shotgun (WGS) entry which is preliminary data.</text>
</comment>
<keyword evidence="1" id="KW-1133">Transmembrane helix</keyword>
<feature type="transmembrane region" description="Helical" evidence="1">
    <location>
        <begin position="470"/>
        <end position="487"/>
    </location>
</feature>
<evidence type="ECO:0008006" key="4">
    <source>
        <dbReference type="Google" id="ProtNLM"/>
    </source>
</evidence>
<keyword evidence="3" id="KW-1185">Reference proteome</keyword>
<organism evidence="2 3">
    <name type="scientific">Siphonobacter curvatus</name>
    <dbReference type="NCBI Taxonomy" id="2094562"/>
    <lineage>
        <taxon>Bacteria</taxon>
        <taxon>Pseudomonadati</taxon>
        <taxon>Bacteroidota</taxon>
        <taxon>Cytophagia</taxon>
        <taxon>Cytophagales</taxon>
        <taxon>Cytophagaceae</taxon>
        <taxon>Siphonobacter</taxon>
    </lineage>
</organism>
<dbReference type="Proteomes" id="UP000239590">
    <property type="component" value="Unassembled WGS sequence"/>
</dbReference>
<feature type="transmembrane region" description="Helical" evidence="1">
    <location>
        <begin position="80"/>
        <end position="102"/>
    </location>
</feature>
<dbReference type="EMBL" id="PTRA01000001">
    <property type="protein sequence ID" value="PQA58349.1"/>
    <property type="molecule type" value="Genomic_DNA"/>
</dbReference>
<protein>
    <recommendedName>
        <fullName evidence="4">Glycosyltransferase RgtA/B/C/D-like domain-containing protein</fullName>
    </recommendedName>
</protein>
<evidence type="ECO:0000256" key="1">
    <source>
        <dbReference type="SAM" id="Phobius"/>
    </source>
</evidence>
<feature type="transmembrane region" description="Helical" evidence="1">
    <location>
        <begin position="280"/>
        <end position="300"/>
    </location>
</feature>
<feature type="transmembrane region" description="Helical" evidence="1">
    <location>
        <begin position="214"/>
        <end position="234"/>
    </location>
</feature>
<keyword evidence="1" id="KW-0472">Membrane</keyword>
<gene>
    <name evidence="2" type="ORF">C5O19_01345</name>
</gene>
<feature type="transmembrane region" description="Helical" evidence="1">
    <location>
        <begin position="391"/>
        <end position="409"/>
    </location>
</feature>